<keyword evidence="3" id="KW-1185">Reference proteome</keyword>
<evidence type="ECO:0000313" key="3">
    <source>
        <dbReference type="Proteomes" id="UP001166286"/>
    </source>
</evidence>
<evidence type="ECO:0000256" key="1">
    <source>
        <dbReference type="SAM" id="SignalP"/>
    </source>
</evidence>
<dbReference type="AlphaFoldDB" id="A0AA39QYJ5"/>
<reference evidence="2" key="1">
    <citation type="submission" date="2023-03" db="EMBL/GenBank/DDBJ databases">
        <title>Complete genome of Cladonia borealis.</title>
        <authorList>
            <person name="Park H."/>
        </authorList>
    </citation>
    <scope>NUCLEOTIDE SEQUENCE</scope>
    <source>
        <strain evidence="2">ANT050790</strain>
    </source>
</reference>
<proteinExistence type="predicted"/>
<evidence type="ECO:0000313" key="2">
    <source>
        <dbReference type="EMBL" id="KAK0511525.1"/>
    </source>
</evidence>
<dbReference type="Proteomes" id="UP001166286">
    <property type="component" value="Unassembled WGS sequence"/>
</dbReference>
<keyword evidence="1" id="KW-0732">Signal</keyword>
<organism evidence="2 3">
    <name type="scientific">Cladonia borealis</name>
    <dbReference type="NCBI Taxonomy" id="184061"/>
    <lineage>
        <taxon>Eukaryota</taxon>
        <taxon>Fungi</taxon>
        <taxon>Dikarya</taxon>
        <taxon>Ascomycota</taxon>
        <taxon>Pezizomycotina</taxon>
        <taxon>Lecanoromycetes</taxon>
        <taxon>OSLEUM clade</taxon>
        <taxon>Lecanoromycetidae</taxon>
        <taxon>Lecanorales</taxon>
        <taxon>Lecanorineae</taxon>
        <taxon>Cladoniaceae</taxon>
        <taxon>Cladonia</taxon>
    </lineage>
</organism>
<gene>
    <name evidence="2" type="ORF">JMJ35_006098</name>
</gene>
<sequence>MLSLHCLIATIELAELTLSHNAVIELPTPIPLPIGGAYIRPEFIEVTNPSQWPQDPPGKCPLVRTLQRVMQSAYRMLLRGHARDWPTFYYTYFILARIAWNLRIPQVLTTAFQGAASKFDDDIEEKLCGFAKYVTEYNELCHSKFDIEKYEHLVSDPGLREECVHLNKLWTTPFDDFQRWQRSNAIA</sequence>
<dbReference type="EMBL" id="JAFEKC020000013">
    <property type="protein sequence ID" value="KAK0511525.1"/>
    <property type="molecule type" value="Genomic_DNA"/>
</dbReference>
<feature type="chain" id="PRO_5041428261" evidence="1">
    <location>
        <begin position="20"/>
        <end position="187"/>
    </location>
</feature>
<protein>
    <submittedName>
        <fullName evidence="2">Uncharacterized protein</fullName>
    </submittedName>
</protein>
<comment type="caution">
    <text evidence="2">The sequence shown here is derived from an EMBL/GenBank/DDBJ whole genome shotgun (WGS) entry which is preliminary data.</text>
</comment>
<name>A0AA39QYJ5_9LECA</name>
<accession>A0AA39QYJ5</accession>
<feature type="signal peptide" evidence="1">
    <location>
        <begin position="1"/>
        <end position="19"/>
    </location>
</feature>